<evidence type="ECO:0000256" key="4">
    <source>
        <dbReference type="ARBA" id="ARBA00022989"/>
    </source>
</evidence>
<dbReference type="OMA" id="MHLYANY"/>
<comment type="subcellular location">
    <subcellularLocation>
        <location evidence="1">Membrane</location>
    </subcellularLocation>
</comment>
<reference evidence="8 9" key="1">
    <citation type="submission" date="2016-07" db="EMBL/GenBank/DDBJ databases">
        <title>Pervasive Adenine N6-methylation of Active Genes in Fungi.</title>
        <authorList>
            <consortium name="DOE Joint Genome Institute"/>
            <person name="Mondo S.J."/>
            <person name="Dannebaum R.O."/>
            <person name="Kuo R.C."/>
            <person name="Labutti K."/>
            <person name="Haridas S."/>
            <person name="Kuo A."/>
            <person name="Salamov A."/>
            <person name="Ahrendt S.R."/>
            <person name="Lipzen A."/>
            <person name="Sullivan W."/>
            <person name="Andreopoulos W.B."/>
            <person name="Clum A."/>
            <person name="Lindquist E."/>
            <person name="Daum C."/>
            <person name="Ramamoorthy G.K."/>
            <person name="Gryganskyi A."/>
            <person name="Culley D."/>
            <person name="Magnuson J.K."/>
            <person name="James T.Y."/>
            <person name="O'Malley M.A."/>
            <person name="Stajich J.E."/>
            <person name="Spatafora J.W."/>
            <person name="Visel A."/>
            <person name="Grigoriev I.V."/>
        </authorList>
    </citation>
    <scope>NUCLEOTIDE SEQUENCE [LARGE SCALE GENOMIC DNA]</scope>
    <source>
        <strain evidence="8 9">12-1054</strain>
    </source>
</reference>
<comment type="caution">
    <text evidence="8">The sequence shown here is derived from an EMBL/GenBank/DDBJ whole genome shotgun (WGS) entry which is preliminary data.</text>
</comment>
<evidence type="ECO:0000256" key="3">
    <source>
        <dbReference type="ARBA" id="ARBA00022692"/>
    </source>
</evidence>
<dbReference type="Pfam" id="PF04884">
    <property type="entry name" value="UVB_sens_prot"/>
    <property type="match status" value="1"/>
</dbReference>
<dbReference type="GO" id="GO:0016020">
    <property type="term" value="C:membrane"/>
    <property type="evidence" value="ECO:0007669"/>
    <property type="project" value="UniProtKB-SubCell"/>
</dbReference>
<dbReference type="PANTHER" id="PTHR12770:SF31">
    <property type="entry name" value="RUS FAMILY MEMBER 1"/>
    <property type="match status" value="1"/>
</dbReference>
<organism evidence="8 9">
    <name type="scientific">Protomyces lactucae-debilis</name>
    <dbReference type="NCBI Taxonomy" id="2754530"/>
    <lineage>
        <taxon>Eukaryota</taxon>
        <taxon>Fungi</taxon>
        <taxon>Dikarya</taxon>
        <taxon>Ascomycota</taxon>
        <taxon>Taphrinomycotina</taxon>
        <taxon>Taphrinomycetes</taxon>
        <taxon>Taphrinales</taxon>
        <taxon>Protomycetaceae</taxon>
        <taxon>Protomyces</taxon>
    </lineage>
</organism>
<dbReference type="InterPro" id="IPR054549">
    <property type="entry name" value="UVB_sens_RUS_dom"/>
</dbReference>
<name>A0A1Y2FK85_PROLT</name>
<evidence type="ECO:0000256" key="1">
    <source>
        <dbReference type="ARBA" id="ARBA00004370"/>
    </source>
</evidence>
<gene>
    <name evidence="8" type="ORF">BCR37DRAFT_335391</name>
</gene>
<accession>A0A1Y2FK85</accession>
<keyword evidence="9" id="KW-1185">Reference proteome</keyword>
<dbReference type="RefSeq" id="XP_040726388.1">
    <property type="nucleotide sequence ID" value="XM_040867181.1"/>
</dbReference>
<sequence length="249" mass="27007">LEEIFLPIDWRNTVSADYIPYQLYDSLQAIASSICGLLASREALITAGVSRSDASVDSAIMLNIASEACSRLLSIWFSWRYAAHFDAQSKRFRFMADIFNDSAMILSTLSSAVPGPFQTMVVIAASCLRALCGVCAGSTKAALTNHFAKSEASVGDVNSKDGSQETIIYLIGLALGSLLVPLVQSVTAIWTLLLVLIAVHLYMNWLACRSVQLRNLNAQRLDILKATFKLDGRLLTPSEVAQQEAVLGV</sequence>
<dbReference type="GeneID" id="63783780"/>
<proteinExistence type="inferred from homology"/>
<keyword evidence="5 6" id="KW-0472">Membrane</keyword>
<dbReference type="AlphaFoldDB" id="A0A1Y2FK85"/>
<evidence type="ECO:0000256" key="2">
    <source>
        <dbReference type="ARBA" id="ARBA00007558"/>
    </source>
</evidence>
<feature type="domain" description="Protein root UVB sensitive/RUS" evidence="7">
    <location>
        <begin position="2"/>
        <end position="228"/>
    </location>
</feature>
<feature type="non-terminal residue" evidence="8">
    <location>
        <position position="1"/>
    </location>
</feature>
<evidence type="ECO:0000256" key="5">
    <source>
        <dbReference type="ARBA" id="ARBA00023136"/>
    </source>
</evidence>
<dbReference type="EMBL" id="MCFI01000006">
    <property type="protein sequence ID" value="ORY84370.1"/>
    <property type="molecule type" value="Genomic_DNA"/>
</dbReference>
<dbReference type="InterPro" id="IPR006968">
    <property type="entry name" value="RUS_fam"/>
</dbReference>
<dbReference type="Proteomes" id="UP000193685">
    <property type="component" value="Unassembled WGS sequence"/>
</dbReference>
<comment type="similarity">
    <text evidence="2">Belongs to the RUS1 family.</text>
</comment>
<dbReference type="PANTHER" id="PTHR12770">
    <property type="entry name" value="RUS1 FAMILY PROTEIN C16ORF58"/>
    <property type="match status" value="1"/>
</dbReference>
<keyword evidence="3 6" id="KW-0812">Transmembrane</keyword>
<feature type="non-terminal residue" evidence="8">
    <location>
        <position position="249"/>
    </location>
</feature>
<evidence type="ECO:0000313" key="9">
    <source>
        <dbReference type="Proteomes" id="UP000193685"/>
    </source>
</evidence>
<evidence type="ECO:0000256" key="6">
    <source>
        <dbReference type="SAM" id="Phobius"/>
    </source>
</evidence>
<feature type="transmembrane region" description="Helical" evidence="6">
    <location>
        <begin position="189"/>
        <end position="207"/>
    </location>
</feature>
<evidence type="ECO:0000259" key="7">
    <source>
        <dbReference type="Pfam" id="PF04884"/>
    </source>
</evidence>
<evidence type="ECO:0000313" key="8">
    <source>
        <dbReference type="EMBL" id="ORY84370.1"/>
    </source>
</evidence>
<dbReference type="STRING" id="56484.A0A1Y2FK85"/>
<dbReference type="OrthoDB" id="364779at2759"/>
<protein>
    <submittedName>
        <fullName evidence="8">Root UVB sensitive family</fullName>
    </submittedName>
</protein>
<keyword evidence="4 6" id="KW-1133">Transmembrane helix</keyword>